<reference evidence="1" key="1">
    <citation type="submission" date="2020-03" db="EMBL/GenBank/DDBJ databases">
        <title>A high-quality chromosome-level genome assembly of a woody plant with both climbing and erect habits, Rhamnella rubrinervis.</title>
        <authorList>
            <person name="Lu Z."/>
            <person name="Yang Y."/>
            <person name="Zhu X."/>
            <person name="Sun Y."/>
        </authorList>
    </citation>
    <scope>NUCLEOTIDE SEQUENCE</scope>
    <source>
        <strain evidence="1">BYM</strain>
        <tissue evidence="1">Leaf</tissue>
    </source>
</reference>
<protein>
    <submittedName>
        <fullName evidence="1">Uncharacterized protein</fullName>
    </submittedName>
</protein>
<keyword evidence="2" id="KW-1185">Reference proteome</keyword>
<sequence length="135" mass="15488">MKISMELRVCAPYSYHQNIVIMNTLAVEQFNTSKIVGNNDMLESAIFKWMPYHGVARVNWELEAFKVPEFTRTGIFEIPGTICTLYNLQILLLSRCDKLMLLPSNIGSFNYYLTVLNCWKGLMAVSTTVLRTILI</sequence>
<gene>
    <name evidence="1" type="ORF">FNV43_RR19701</name>
</gene>
<evidence type="ECO:0000313" key="1">
    <source>
        <dbReference type="EMBL" id="KAF3436948.1"/>
    </source>
</evidence>
<dbReference type="Proteomes" id="UP000796880">
    <property type="component" value="Unassembled WGS sequence"/>
</dbReference>
<dbReference type="EMBL" id="VOIH02000009">
    <property type="protein sequence ID" value="KAF3436948.1"/>
    <property type="molecule type" value="Genomic_DNA"/>
</dbReference>
<evidence type="ECO:0000313" key="2">
    <source>
        <dbReference type="Proteomes" id="UP000796880"/>
    </source>
</evidence>
<name>A0A8K0GTY0_9ROSA</name>
<comment type="caution">
    <text evidence="1">The sequence shown here is derived from an EMBL/GenBank/DDBJ whole genome shotgun (WGS) entry which is preliminary data.</text>
</comment>
<accession>A0A8K0GTY0</accession>
<proteinExistence type="predicted"/>
<dbReference type="AlphaFoldDB" id="A0A8K0GTY0"/>
<organism evidence="1 2">
    <name type="scientific">Rhamnella rubrinervis</name>
    <dbReference type="NCBI Taxonomy" id="2594499"/>
    <lineage>
        <taxon>Eukaryota</taxon>
        <taxon>Viridiplantae</taxon>
        <taxon>Streptophyta</taxon>
        <taxon>Embryophyta</taxon>
        <taxon>Tracheophyta</taxon>
        <taxon>Spermatophyta</taxon>
        <taxon>Magnoliopsida</taxon>
        <taxon>eudicotyledons</taxon>
        <taxon>Gunneridae</taxon>
        <taxon>Pentapetalae</taxon>
        <taxon>rosids</taxon>
        <taxon>fabids</taxon>
        <taxon>Rosales</taxon>
        <taxon>Rhamnaceae</taxon>
        <taxon>rhamnoid group</taxon>
        <taxon>Rhamneae</taxon>
        <taxon>Rhamnella</taxon>
    </lineage>
</organism>